<reference evidence="2" key="1">
    <citation type="submission" date="2018-11" db="EMBL/GenBank/DDBJ databases">
        <authorList>
            <person name="Alioto T."/>
            <person name="Alioto T."/>
        </authorList>
    </citation>
    <scope>NUCLEOTIDE SEQUENCE</scope>
</reference>
<name>A0A8B6D4E3_MYTGA</name>
<dbReference type="EMBL" id="UYJE01002922">
    <property type="protein sequence ID" value="VDI14950.1"/>
    <property type="molecule type" value="Genomic_DNA"/>
</dbReference>
<keyword evidence="3" id="KW-1185">Reference proteome</keyword>
<dbReference type="AlphaFoldDB" id="A0A8B6D4E3"/>
<comment type="caution">
    <text evidence="2">The sequence shown here is derived from an EMBL/GenBank/DDBJ whole genome shotgun (WGS) entry which is preliminary data.</text>
</comment>
<accession>A0A8B6D4E3</accession>
<feature type="transmembrane region" description="Helical" evidence="1">
    <location>
        <begin position="12"/>
        <end position="29"/>
    </location>
</feature>
<sequence>MAGMLCFRNLQPLFILELICLPYCSILFWQGGAGGGVNSIDGIGGAGGGVNSIVGIGGAGGIGGSSEMKLGGGFVR</sequence>
<proteinExistence type="predicted"/>
<organism evidence="2 3">
    <name type="scientific">Mytilus galloprovincialis</name>
    <name type="common">Mediterranean mussel</name>
    <dbReference type="NCBI Taxonomy" id="29158"/>
    <lineage>
        <taxon>Eukaryota</taxon>
        <taxon>Metazoa</taxon>
        <taxon>Spiralia</taxon>
        <taxon>Lophotrochozoa</taxon>
        <taxon>Mollusca</taxon>
        <taxon>Bivalvia</taxon>
        <taxon>Autobranchia</taxon>
        <taxon>Pteriomorphia</taxon>
        <taxon>Mytilida</taxon>
        <taxon>Mytiloidea</taxon>
        <taxon>Mytilidae</taxon>
        <taxon>Mytilinae</taxon>
        <taxon>Mytilus</taxon>
    </lineage>
</organism>
<evidence type="ECO:0000313" key="2">
    <source>
        <dbReference type="EMBL" id="VDI14950.1"/>
    </source>
</evidence>
<evidence type="ECO:0000313" key="3">
    <source>
        <dbReference type="Proteomes" id="UP000596742"/>
    </source>
</evidence>
<evidence type="ECO:0000256" key="1">
    <source>
        <dbReference type="SAM" id="Phobius"/>
    </source>
</evidence>
<keyword evidence="1" id="KW-0472">Membrane</keyword>
<protein>
    <submittedName>
        <fullName evidence="2">Uncharacterized protein</fullName>
    </submittedName>
</protein>
<dbReference type="Proteomes" id="UP000596742">
    <property type="component" value="Unassembled WGS sequence"/>
</dbReference>
<keyword evidence="1" id="KW-1133">Transmembrane helix</keyword>
<keyword evidence="1" id="KW-0812">Transmembrane</keyword>
<gene>
    <name evidence="2" type="ORF">MGAL_10B023876</name>
</gene>